<keyword evidence="1" id="KW-0732">Signal</keyword>
<evidence type="ECO:0000313" key="2">
    <source>
        <dbReference type="EMBL" id="SEG16502.1"/>
    </source>
</evidence>
<keyword evidence="3" id="KW-1185">Reference proteome</keyword>
<dbReference type="EMBL" id="FNVA01000003">
    <property type="protein sequence ID" value="SEG16502.1"/>
    <property type="molecule type" value="Genomic_DNA"/>
</dbReference>
<evidence type="ECO:0000313" key="3">
    <source>
        <dbReference type="Proteomes" id="UP000236728"/>
    </source>
</evidence>
<feature type="chain" id="PRO_5009289965" evidence="1">
    <location>
        <begin position="28"/>
        <end position="1317"/>
    </location>
</feature>
<reference evidence="2 3" key="1">
    <citation type="submission" date="2016-10" db="EMBL/GenBank/DDBJ databases">
        <authorList>
            <person name="de Groot N.N."/>
        </authorList>
    </citation>
    <scope>NUCLEOTIDE SEQUENCE [LARGE SCALE GENOMIC DNA]</scope>
    <source>
        <strain evidence="2 3">DSM 22489</strain>
    </source>
</reference>
<sequence>MPGSLRFATASLAAAAALVSLVLPAGAQQFQSAKQDATQPGLLFYLSAEHGFRADVAANGKADPNFVKDVKVLPGGAKGNYLQCGNDQLLSYWAPGNIYAQRGTLSFAWRSRMPVDETEFPVFRVGFGDHSSWDMVWLRIDYNGHGFDAFVTDVNLGRTRVSIPLKPFPGPDEWIHLALAWDETTGIKFYVNGKLAGSAKPTGLFDTALDQFGPHSRIISPQGVESSYNYDRGGDLDELRIYDRALSDENIAELAKDEAPTSIPAMPAPTAAELEHDWLHRYGWDREGAEPKLLPATETTVRKVQINDVYDLKRWQWKGADGIRETTWPGVYNRSTLPNRYDYFQLPDWDTYAMSGKSVQFYLPNEPWNHLEIEGGAWGKLDLLTPGNGDPKAIADPDQHDPTPQLAKHLFDRPEGTEHTTNDVAEAVTGERVRFTNAKQEWPIGEFAAYYVHPGKEPAEAALTLRYNITTHGDLTNPSLSELETYINGRYPAEERNYAQALPAALAGDARSAMRSSGTKAAASSKAALPVVQVLIPADLRALQFDEGHGATYSWENVHAGLDGIAIDLPALHLKPTHGGLIAMNVQIKDPVWPMRDMLDFSFSVKPDTAYTLWLDTRDRILPNGKSLWVSIASSSPEFSAASIEGAHLRLVFKKYEDALPEHIADRLTMVRDNYANMTEESVNSRKLNLFNRYDADISDLLRVDPTNDLARKYWNENNHEQIRPAYAPPPVPAGVPAWAWLQVQDLHEEKSLIEWYIDNRQISDGEMGGGLSDDTDFMNWWPGLAAMGVDPEKLRVSLERLLNATFANGMWENGLARAQYDELHSYEDGINTLGQSMQIDYGSPKQIERAMATAKRLEWLTGYNSAGQRQIQSSYYSGTKMATGGVWGWGKDRSYFVMHPALLLANYNGTPETRKMITEVADGFLAHRHADADGKVRMHFNVNFHTNEDTPSSGMPPWFVLWGAYKLTGDEKYLVPFKDDPAATLRTVNADVLDELKVRDTWGKALLGSTPGEKRSDSVNQSETTNQLAWQVTGDTKYLERVYLAQLETAFDRQFINREGSLWIDRVYFNNGELQRGRLGGVELMRNYDFPGNAVSWSFAHAGDEEKVGILVPIGAPDHVKVIAYNLSDAPLAARMIGGEVQPGQWEMTVGTQASEGAALTGADTKMVSFDRSSDVALTFAPHTTTVIEMKLKTPGVPYWSRFDLGLDRSDVVVTGSVMTVTLHSLGGVDAPAGEVVVRDQAGKVLARAATPALKAPTDLVPKTATVTLKLPPHADVIGATVSIETKASTPETTMRNNSVVYTALDPTQLSVTKIP</sequence>
<protein>
    <submittedName>
        <fullName evidence="2">Concanavalin A-like lectin/glucanases superfamily protein</fullName>
    </submittedName>
</protein>
<evidence type="ECO:0000256" key="1">
    <source>
        <dbReference type="SAM" id="SignalP"/>
    </source>
</evidence>
<dbReference type="InterPro" id="IPR008928">
    <property type="entry name" value="6-hairpin_glycosidase_sf"/>
</dbReference>
<keyword evidence="2" id="KW-0430">Lectin</keyword>
<dbReference type="OrthoDB" id="52286at2"/>
<feature type="signal peptide" evidence="1">
    <location>
        <begin position="1"/>
        <end position="27"/>
    </location>
</feature>
<dbReference type="Proteomes" id="UP000236728">
    <property type="component" value="Unassembled WGS sequence"/>
</dbReference>
<dbReference type="InterPro" id="IPR013320">
    <property type="entry name" value="ConA-like_dom_sf"/>
</dbReference>
<accession>A0A1H5XXZ4</accession>
<organism evidence="2 3">
    <name type="scientific">Bryocella elongata</name>
    <dbReference type="NCBI Taxonomy" id="863522"/>
    <lineage>
        <taxon>Bacteria</taxon>
        <taxon>Pseudomonadati</taxon>
        <taxon>Acidobacteriota</taxon>
        <taxon>Terriglobia</taxon>
        <taxon>Terriglobales</taxon>
        <taxon>Acidobacteriaceae</taxon>
        <taxon>Bryocella</taxon>
    </lineage>
</organism>
<dbReference type="SUPFAM" id="SSF49899">
    <property type="entry name" value="Concanavalin A-like lectins/glucanases"/>
    <property type="match status" value="1"/>
</dbReference>
<dbReference type="Pfam" id="PF13385">
    <property type="entry name" value="Laminin_G_3"/>
    <property type="match status" value="1"/>
</dbReference>
<name>A0A1H5XXZ4_9BACT</name>
<dbReference type="GO" id="GO:0005975">
    <property type="term" value="P:carbohydrate metabolic process"/>
    <property type="evidence" value="ECO:0007669"/>
    <property type="project" value="InterPro"/>
</dbReference>
<dbReference type="SUPFAM" id="SSF48208">
    <property type="entry name" value="Six-hairpin glycosidases"/>
    <property type="match status" value="1"/>
</dbReference>
<proteinExistence type="predicted"/>
<dbReference type="RefSeq" id="WP_103932935.1">
    <property type="nucleotide sequence ID" value="NZ_FNVA01000003.1"/>
</dbReference>
<dbReference type="GO" id="GO:0030246">
    <property type="term" value="F:carbohydrate binding"/>
    <property type="evidence" value="ECO:0007669"/>
    <property type="project" value="UniProtKB-KW"/>
</dbReference>
<gene>
    <name evidence="2" type="ORF">SAMN05421819_2024</name>
</gene>
<dbReference type="Gene3D" id="2.60.120.200">
    <property type="match status" value="1"/>
</dbReference>